<evidence type="ECO:0000256" key="1">
    <source>
        <dbReference type="SAM" id="SignalP"/>
    </source>
</evidence>
<evidence type="ECO:0000313" key="2">
    <source>
        <dbReference type="EMBL" id="AQP99746.1"/>
    </source>
</evidence>
<dbReference type="Proteomes" id="UP000188243">
    <property type="component" value="Chromosome"/>
</dbReference>
<feature type="chain" id="PRO_5012071832" evidence="1">
    <location>
        <begin position="25"/>
        <end position="661"/>
    </location>
</feature>
<dbReference type="RefSeq" id="WP_077536496.1">
    <property type="nucleotide sequence ID" value="NZ_CP019628.1"/>
</dbReference>
<name>A0A1Q2GXD5_9GAMM</name>
<organism evidence="2 3">
    <name type="scientific">Pseudoalteromonas aliena</name>
    <dbReference type="NCBI Taxonomy" id="247523"/>
    <lineage>
        <taxon>Bacteria</taxon>
        <taxon>Pseudomonadati</taxon>
        <taxon>Pseudomonadota</taxon>
        <taxon>Gammaproteobacteria</taxon>
        <taxon>Alteromonadales</taxon>
        <taxon>Pseudoalteromonadaceae</taxon>
        <taxon>Pseudoalteromonas</taxon>
    </lineage>
</organism>
<dbReference type="AlphaFoldDB" id="A0A1Q2GXD5"/>
<keyword evidence="1" id="KW-0732">Signal</keyword>
<sequence length="661" mass="74310">MKKLLTFFITALTITASMHCVAIAKQFDTSTLPVLFYANQESYLAQTPWFNFAYQQRKIQLQTCKEEACVQRLQFLELQEGDQSHQHNNGSAFLGNADNTHTSNTYSKLKLGQSNHNTLHVSGNQRRILFSFEITERGTPLQFKFEDEQDSFTSKNKQALIRSSKLCISKCETTWQAFSVDKEGQYTPITFHQQAQDQWVVKELDNTIRIELTALFGQYSAPLHQYHNEEVSFSSYQINDKALINTQSHDQQNQYIFEQTKVIGLSGHTWVLQQGNTLQLTDNHASILKSRKLSTWHINKLLNSYISKHRVYLLAQVNEQYQTPPSKQTVIAQYPQKKQSKMHPVVLYEFDLALNLISSTTLYLPESELPYAQITLQSWGVLVGTGEAAAASVNHTYQSNQSSANMANCPMINDGYGYGLLCWKALNNPTTNYTPSAASSMIPVTVVDNTTPNLLNQLEANQHGIIFDNSGTPVDPGGSWTHADNVAINKEDLGLSIAMYHQRWHSPVAANIIFPAGSSSRPVMFRAVEYSAANTSNLPHNVCNQFAASSGYPEYQAADACMTQANFGLFSLESLKFDRWQGGSYHPDQSVSGNDNSWFPWFTNFVGDPPVEEAFTAEAVHEMVARIRINAANIGTLIQDSYIDGHLYTQAHVPGYYISYQ</sequence>
<gene>
    <name evidence="2" type="ORF">B0W48_08035</name>
</gene>
<protein>
    <submittedName>
        <fullName evidence="2">Uncharacterized protein</fullName>
    </submittedName>
</protein>
<evidence type="ECO:0000313" key="3">
    <source>
        <dbReference type="Proteomes" id="UP000188243"/>
    </source>
</evidence>
<dbReference type="KEGG" id="paln:B0W48_08035"/>
<dbReference type="EMBL" id="CP019628">
    <property type="protein sequence ID" value="AQP99746.1"/>
    <property type="molecule type" value="Genomic_DNA"/>
</dbReference>
<reference evidence="2 3" key="1">
    <citation type="submission" date="2017-02" db="EMBL/GenBank/DDBJ databases">
        <title>Complete genome sequence of the cold-active Pseudoalteromonas aliena strain EH1 isolated from Arctic seawater.</title>
        <authorList>
            <person name="Kim E."/>
            <person name="Heo E."/>
            <person name="Kim H."/>
            <person name="Kim D."/>
        </authorList>
    </citation>
    <scope>NUCLEOTIDE SEQUENCE [LARGE SCALE GENOMIC DNA]</scope>
    <source>
        <strain evidence="2 3">EH1</strain>
    </source>
</reference>
<accession>A0A1Q2GXD5</accession>
<feature type="signal peptide" evidence="1">
    <location>
        <begin position="1"/>
        <end position="24"/>
    </location>
</feature>
<proteinExistence type="predicted"/>